<evidence type="ECO:0000256" key="11">
    <source>
        <dbReference type="RuleBase" id="RU368056"/>
    </source>
</evidence>
<keyword evidence="8" id="KW-1133">Transmembrane helix</keyword>
<dbReference type="InterPro" id="IPR008027">
    <property type="entry name" value="QCR9"/>
</dbReference>
<evidence type="ECO:0000256" key="7">
    <source>
        <dbReference type="ARBA" id="ARBA00022982"/>
    </source>
</evidence>
<evidence type="ECO:0000256" key="10">
    <source>
        <dbReference type="ARBA" id="ARBA00023136"/>
    </source>
</evidence>
<reference evidence="12" key="1">
    <citation type="submission" date="2025-08" db="UniProtKB">
        <authorList>
            <consortium name="Ensembl"/>
        </authorList>
    </citation>
    <scope>IDENTIFICATION</scope>
</reference>
<keyword evidence="4 11" id="KW-0679">Respiratory chain</keyword>
<dbReference type="Gene3D" id="1.20.5.260">
    <property type="entry name" value="Cytochrome b-c1 complex subunit 9"/>
    <property type="match status" value="1"/>
</dbReference>
<keyword evidence="5" id="KW-0812">Transmembrane</keyword>
<evidence type="ECO:0000256" key="3">
    <source>
        <dbReference type="ARBA" id="ARBA00022448"/>
    </source>
</evidence>
<keyword evidence="3 11" id="KW-0813">Transport</keyword>
<keyword evidence="13" id="KW-1185">Reference proteome</keyword>
<keyword evidence="6 11" id="KW-0999">Mitochondrion inner membrane</keyword>
<comment type="function">
    <text evidence="11">Component of the ubiquinol-cytochrome c oxidoreductase, a multisubunit transmembrane complex that is part of the mitochondrial electron transport chain which drives oxidative phosphorylation. The complex plays an important role in the uptake of multiple carbon sources present in different host niches.</text>
</comment>
<evidence type="ECO:0000256" key="9">
    <source>
        <dbReference type="ARBA" id="ARBA00023128"/>
    </source>
</evidence>
<accession>A0A8C7WSW5</accession>
<keyword evidence="7 11" id="KW-0249">Electron transport</keyword>
<evidence type="ECO:0000256" key="6">
    <source>
        <dbReference type="ARBA" id="ARBA00022792"/>
    </source>
</evidence>
<evidence type="ECO:0000313" key="13">
    <source>
        <dbReference type="Proteomes" id="UP000694383"/>
    </source>
</evidence>
<evidence type="ECO:0000256" key="4">
    <source>
        <dbReference type="ARBA" id="ARBA00022660"/>
    </source>
</evidence>
<dbReference type="GO" id="GO:0006122">
    <property type="term" value="P:mitochondrial electron transport, ubiquinol to cytochrome c"/>
    <property type="evidence" value="ECO:0007669"/>
    <property type="project" value="UniProtKB-UniRule"/>
</dbReference>
<keyword evidence="9 11" id="KW-0496">Mitochondrion</keyword>
<reference evidence="12" key="2">
    <citation type="submission" date="2025-09" db="UniProtKB">
        <authorList>
            <consortium name="Ensembl"/>
        </authorList>
    </citation>
    <scope>IDENTIFICATION</scope>
</reference>
<protein>
    <recommendedName>
        <fullName evidence="11">Complex III subunit 9</fullName>
    </recommendedName>
</protein>
<dbReference type="GO" id="GO:0045275">
    <property type="term" value="C:respiratory chain complex III"/>
    <property type="evidence" value="ECO:0007669"/>
    <property type="project" value="UniProtKB-UniRule"/>
</dbReference>
<organism evidence="12 13">
    <name type="scientific">Oryzias sinensis</name>
    <name type="common">Chinese medaka</name>
    <dbReference type="NCBI Taxonomy" id="183150"/>
    <lineage>
        <taxon>Eukaryota</taxon>
        <taxon>Metazoa</taxon>
        <taxon>Chordata</taxon>
        <taxon>Craniata</taxon>
        <taxon>Vertebrata</taxon>
        <taxon>Euteleostomi</taxon>
        <taxon>Actinopterygii</taxon>
        <taxon>Neopterygii</taxon>
        <taxon>Teleostei</taxon>
        <taxon>Neoteleostei</taxon>
        <taxon>Acanthomorphata</taxon>
        <taxon>Ovalentaria</taxon>
        <taxon>Atherinomorphae</taxon>
        <taxon>Beloniformes</taxon>
        <taxon>Adrianichthyidae</taxon>
        <taxon>Oryziinae</taxon>
        <taxon>Oryzias</taxon>
    </lineage>
</organism>
<comment type="subunit">
    <text evidence="11">Component of the ubiquinol-cytochrome c oxidoreductase (cytochrome b-c1 complex, complex III, CIII), a multisubunit enzyme composed of 3 respiratory subunits cytochrome b, cytochrome c1 and Rieske protein, 2 core protein subunits, and additional low-molecular weight protein subunits.</text>
</comment>
<dbReference type="InterPro" id="IPR036656">
    <property type="entry name" value="QCR9_sf"/>
</dbReference>
<dbReference type="Pfam" id="PF05365">
    <property type="entry name" value="UCR_UQCRX_QCR9"/>
    <property type="match status" value="1"/>
</dbReference>
<name>A0A8C7WSW5_9TELE</name>
<dbReference type="Proteomes" id="UP000694383">
    <property type="component" value="Unplaced"/>
</dbReference>
<evidence type="ECO:0000256" key="8">
    <source>
        <dbReference type="ARBA" id="ARBA00022989"/>
    </source>
</evidence>
<dbReference type="PANTHER" id="PTHR12980:SF0">
    <property type="entry name" value="CYTOCHROME B-C1 COMPLEX SUBUNIT 9"/>
    <property type="match status" value="1"/>
</dbReference>
<evidence type="ECO:0000256" key="5">
    <source>
        <dbReference type="ARBA" id="ARBA00022692"/>
    </source>
</evidence>
<dbReference type="SUPFAM" id="SSF81514">
    <property type="entry name" value="Subunit X (non-heme 7 kDa protein) of cytochrome bc1 complex (Ubiquinol-cytochrome c reductase)"/>
    <property type="match status" value="1"/>
</dbReference>
<evidence type="ECO:0000256" key="2">
    <source>
        <dbReference type="ARBA" id="ARBA00007856"/>
    </source>
</evidence>
<dbReference type="PANTHER" id="PTHR12980">
    <property type="entry name" value="UBIQUINOL-CYTOCHROME C REDUCTASE COMPLEX, SUBUNIT X"/>
    <property type="match status" value="1"/>
</dbReference>
<sequence length="61" mass="6973">MALIGKVRSLLLNLTFTTRRTSTFAVTITVGAVFFERVFDQGGHAVFEQMNRGKLWKHNME</sequence>
<dbReference type="Ensembl" id="ENSOSIT00000002938.1">
    <property type="protein sequence ID" value="ENSOSIP00000002734.1"/>
    <property type="gene ID" value="ENSOSIG00000001690.1"/>
</dbReference>
<evidence type="ECO:0000256" key="1">
    <source>
        <dbReference type="ARBA" id="ARBA00004434"/>
    </source>
</evidence>
<evidence type="ECO:0000313" key="12">
    <source>
        <dbReference type="Ensembl" id="ENSOSIP00000002734.1"/>
    </source>
</evidence>
<dbReference type="GO" id="GO:0005743">
    <property type="term" value="C:mitochondrial inner membrane"/>
    <property type="evidence" value="ECO:0007669"/>
    <property type="project" value="UniProtKB-SubCell"/>
</dbReference>
<comment type="subcellular location">
    <subcellularLocation>
        <location evidence="1 11">Mitochondrion inner membrane</location>
        <topology evidence="1 11">Single-pass membrane protein</topology>
    </subcellularLocation>
</comment>
<proteinExistence type="inferred from homology"/>
<dbReference type="AlphaFoldDB" id="A0A8C7WSW5"/>
<keyword evidence="10" id="KW-0472">Membrane</keyword>
<comment type="similarity">
    <text evidence="2 11">Belongs to the UQCR10/QCR9 family.</text>
</comment>